<keyword evidence="3" id="KW-1185">Reference proteome</keyword>
<evidence type="ECO:0000313" key="3">
    <source>
        <dbReference type="Proteomes" id="UP000814176"/>
    </source>
</evidence>
<protein>
    <submittedName>
        <fullName evidence="2">Uncharacterized protein</fullName>
    </submittedName>
</protein>
<feature type="compositionally biased region" description="Low complexity" evidence="1">
    <location>
        <begin position="12"/>
        <end position="21"/>
    </location>
</feature>
<name>A0ABQ8KNM8_9APHY</name>
<organism evidence="2 3">
    <name type="scientific">Rhodofomes roseus</name>
    <dbReference type="NCBI Taxonomy" id="34475"/>
    <lineage>
        <taxon>Eukaryota</taxon>
        <taxon>Fungi</taxon>
        <taxon>Dikarya</taxon>
        <taxon>Basidiomycota</taxon>
        <taxon>Agaricomycotina</taxon>
        <taxon>Agaricomycetes</taxon>
        <taxon>Polyporales</taxon>
        <taxon>Rhodofomes</taxon>
    </lineage>
</organism>
<feature type="compositionally biased region" description="Low complexity" evidence="1">
    <location>
        <begin position="61"/>
        <end position="73"/>
    </location>
</feature>
<feature type="compositionally biased region" description="Basic residues" evidence="1">
    <location>
        <begin position="1"/>
        <end position="11"/>
    </location>
</feature>
<reference evidence="2 3" key="1">
    <citation type="journal article" date="2021" name="Environ. Microbiol.">
        <title>Gene family expansions and transcriptome signatures uncover fungal adaptations to wood decay.</title>
        <authorList>
            <person name="Hage H."/>
            <person name="Miyauchi S."/>
            <person name="Viragh M."/>
            <person name="Drula E."/>
            <person name="Min B."/>
            <person name="Chaduli D."/>
            <person name="Navarro D."/>
            <person name="Favel A."/>
            <person name="Norest M."/>
            <person name="Lesage-Meessen L."/>
            <person name="Balint B."/>
            <person name="Merenyi Z."/>
            <person name="de Eugenio L."/>
            <person name="Morin E."/>
            <person name="Martinez A.T."/>
            <person name="Baldrian P."/>
            <person name="Stursova M."/>
            <person name="Martinez M.J."/>
            <person name="Novotny C."/>
            <person name="Magnuson J.K."/>
            <person name="Spatafora J.W."/>
            <person name="Maurice S."/>
            <person name="Pangilinan J."/>
            <person name="Andreopoulos W."/>
            <person name="LaButti K."/>
            <person name="Hundley H."/>
            <person name="Na H."/>
            <person name="Kuo A."/>
            <person name="Barry K."/>
            <person name="Lipzen A."/>
            <person name="Henrissat B."/>
            <person name="Riley R."/>
            <person name="Ahrendt S."/>
            <person name="Nagy L.G."/>
            <person name="Grigoriev I.V."/>
            <person name="Martin F."/>
            <person name="Rosso M.N."/>
        </authorList>
    </citation>
    <scope>NUCLEOTIDE SEQUENCE [LARGE SCALE GENOMIC DNA]</scope>
    <source>
        <strain evidence="2 3">CIRM-BRFM 1785</strain>
    </source>
</reference>
<accession>A0ABQ8KNM8</accession>
<dbReference type="EMBL" id="JADCUA010000006">
    <property type="protein sequence ID" value="KAH9839421.1"/>
    <property type="molecule type" value="Genomic_DNA"/>
</dbReference>
<comment type="caution">
    <text evidence="2">The sequence shown here is derived from an EMBL/GenBank/DDBJ whole genome shotgun (WGS) entry which is preliminary data.</text>
</comment>
<proteinExistence type="predicted"/>
<evidence type="ECO:0000256" key="1">
    <source>
        <dbReference type="SAM" id="MobiDB-lite"/>
    </source>
</evidence>
<evidence type="ECO:0000313" key="2">
    <source>
        <dbReference type="EMBL" id="KAH9839421.1"/>
    </source>
</evidence>
<feature type="region of interest" description="Disordered" evidence="1">
    <location>
        <begin position="1"/>
        <end position="73"/>
    </location>
</feature>
<dbReference type="Proteomes" id="UP000814176">
    <property type="component" value="Unassembled WGS sequence"/>
</dbReference>
<dbReference type="RefSeq" id="XP_047781176.1">
    <property type="nucleotide sequence ID" value="XM_047927248.1"/>
</dbReference>
<gene>
    <name evidence="2" type="ORF">C8Q71DRAFT_856034</name>
</gene>
<sequence length="235" mass="24934">MARSHSTKSKQKPSSSASPNSNIACHFEAISLSKDLRHDERSPTGSTPSVESGGPDRATPSLGTASGTASSSSSALYPLDLNVPPLDFQLPPAPPSVQSMMASRARIPVSTTGPSRNPLAGCRNLVPSNASTQPTVSLVINRSHVVYHPPTYPDATPLGSHNRDPTKPDANLFDDIVTMLSPLGAFHAPTLGFHRLARRTPRRPLILVGNGDPFDNPNGQGDFLTEMLLMSQRGD</sequence>
<dbReference type="GeneID" id="72007980"/>